<accession>A0ABS7EFD3</accession>
<reference evidence="9" key="1">
    <citation type="submission" date="2021-07" db="EMBL/GenBank/DDBJ databases">
        <title>Neiella marina sp. nov., isolated from the intestinal content of sea cucumber Apostichopus japonicus.</title>
        <authorList>
            <person name="Bai X."/>
        </authorList>
    </citation>
    <scope>NUCLEOTIDE SEQUENCE</scope>
    <source>
        <strain evidence="9">126</strain>
    </source>
</reference>
<dbReference type="InterPro" id="IPR025857">
    <property type="entry name" value="MacB_PCD"/>
</dbReference>
<keyword evidence="2" id="KW-1003">Cell membrane</keyword>
<evidence type="ECO:0000256" key="2">
    <source>
        <dbReference type="ARBA" id="ARBA00022475"/>
    </source>
</evidence>
<comment type="subcellular location">
    <subcellularLocation>
        <location evidence="1">Cell membrane</location>
        <topology evidence="1">Multi-pass membrane protein</topology>
    </subcellularLocation>
</comment>
<dbReference type="Pfam" id="PF02687">
    <property type="entry name" value="FtsX"/>
    <property type="match status" value="1"/>
</dbReference>
<evidence type="ECO:0000259" key="7">
    <source>
        <dbReference type="Pfam" id="PF02687"/>
    </source>
</evidence>
<keyword evidence="3 6" id="KW-0812">Transmembrane</keyword>
<feature type="transmembrane region" description="Helical" evidence="6">
    <location>
        <begin position="358"/>
        <end position="380"/>
    </location>
</feature>
<gene>
    <name evidence="9" type="ORF">K0504_05550</name>
</gene>
<dbReference type="PANTHER" id="PTHR30572:SF18">
    <property type="entry name" value="ABC-TYPE MACROLIDE FAMILY EXPORT SYSTEM PERMEASE COMPONENT 2"/>
    <property type="match status" value="1"/>
</dbReference>
<sequence length="433" mass="48036">MRSCNMWHYYLMLSLRSLKRSPTLYSMVILTLAIGVGALASNMALYQSMAADPIPEKSDRLFHVSLNSWPDEDSPHQQPLFVTRYRDAQQVLSSGIPTKVVAHYQTRVYTKSLDAKSLTRFAADTRATTPDFFALTNAPFAYGRSLSSAEGNEVVLGSDLNDKIFGGSNSVGKAVEIEGKPYTVVGVLKPWTLRPRFYHMEQDSAFRPTDDLFVPLETAIDNNWGVNGRSSSVDYSGDMASSRPHNRFYLSLWAQLDSAAQQDSFQQYLDNYSQQLKDAGEHPLAINNELKNVHEWADKLKVVDQRLLAFSIATMLFLIVCVFNASSLLLAKYHDDKSEMGLRRALGASRNQLFRQGFVEAMLVGSIAGSLALLLSWLFLACSVVLLPNLKAIAQLEPAVLGQGFAIALLTALLSTGYPLWRANRASISAEMK</sequence>
<proteinExistence type="predicted"/>
<evidence type="ECO:0000256" key="6">
    <source>
        <dbReference type="SAM" id="Phobius"/>
    </source>
</evidence>
<evidence type="ECO:0000313" key="9">
    <source>
        <dbReference type="EMBL" id="MBW8190496.1"/>
    </source>
</evidence>
<evidence type="ECO:0000256" key="4">
    <source>
        <dbReference type="ARBA" id="ARBA00022989"/>
    </source>
</evidence>
<evidence type="ECO:0000256" key="3">
    <source>
        <dbReference type="ARBA" id="ARBA00022692"/>
    </source>
</evidence>
<protein>
    <submittedName>
        <fullName evidence="9">ABC transporter permease</fullName>
    </submittedName>
</protein>
<evidence type="ECO:0000313" key="10">
    <source>
        <dbReference type="Proteomes" id="UP001166251"/>
    </source>
</evidence>
<keyword evidence="5 6" id="KW-0472">Membrane</keyword>
<dbReference type="InterPro" id="IPR003838">
    <property type="entry name" value="ABC3_permease_C"/>
</dbReference>
<name>A0ABS7EFD3_9GAMM</name>
<dbReference type="Proteomes" id="UP001166251">
    <property type="component" value="Unassembled WGS sequence"/>
</dbReference>
<evidence type="ECO:0000259" key="8">
    <source>
        <dbReference type="Pfam" id="PF12704"/>
    </source>
</evidence>
<dbReference type="EMBL" id="JAHZSS010000004">
    <property type="protein sequence ID" value="MBW8190496.1"/>
    <property type="molecule type" value="Genomic_DNA"/>
</dbReference>
<evidence type="ECO:0000256" key="5">
    <source>
        <dbReference type="ARBA" id="ARBA00023136"/>
    </source>
</evidence>
<keyword evidence="4 6" id="KW-1133">Transmembrane helix</keyword>
<feature type="transmembrane region" description="Helical" evidence="6">
    <location>
        <begin position="400"/>
        <end position="421"/>
    </location>
</feature>
<keyword evidence="10" id="KW-1185">Reference proteome</keyword>
<feature type="domain" description="ABC3 transporter permease C-terminal" evidence="7">
    <location>
        <begin position="312"/>
        <end position="427"/>
    </location>
</feature>
<comment type="caution">
    <text evidence="9">The sequence shown here is derived from an EMBL/GenBank/DDBJ whole genome shotgun (WGS) entry which is preliminary data.</text>
</comment>
<feature type="transmembrane region" description="Helical" evidence="6">
    <location>
        <begin position="307"/>
        <end position="331"/>
    </location>
</feature>
<dbReference type="InterPro" id="IPR050250">
    <property type="entry name" value="Macrolide_Exporter_MacB"/>
</dbReference>
<organism evidence="9 10">
    <name type="scientific">Neiella holothuriorum</name>
    <dbReference type="NCBI Taxonomy" id="2870530"/>
    <lineage>
        <taxon>Bacteria</taxon>
        <taxon>Pseudomonadati</taxon>
        <taxon>Pseudomonadota</taxon>
        <taxon>Gammaproteobacteria</taxon>
        <taxon>Alteromonadales</taxon>
        <taxon>Echinimonadaceae</taxon>
        <taxon>Neiella</taxon>
    </lineage>
</organism>
<dbReference type="Pfam" id="PF12704">
    <property type="entry name" value="MacB_PCD"/>
    <property type="match status" value="1"/>
</dbReference>
<evidence type="ECO:0000256" key="1">
    <source>
        <dbReference type="ARBA" id="ARBA00004651"/>
    </source>
</evidence>
<feature type="domain" description="MacB-like periplasmic core" evidence="8">
    <location>
        <begin position="28"/>
        <end position="271"/>
    </location>
</feature>
<dbReference type="PANTHER" id="PTHR30572">
    <property type="entry name" value="MEMBRANE COMPONENT OF TRANSPORTER-RELATED"/>
    <property type="match status" value="1"/>
</dbReference>